<dbReference type="EMBL" id="AGBZ02000001">
    <property type="protein sequence ID" value="KAI92657.1"/>
    <property type="molecule type" value="Genomic_DNA"/>
</dbReference>
<keyword evidence="3" id="KW-0418">Kinase</keyword>
<dbReference type="GO" id="GO:0030975">
    <property type="term" value="F:thiamine binding"/>
    <property type="evidence" value="ECO:0007669"/>
    <property type="project" value="InterPro"/>
</dbReference>
<dbReference type="Gene3D" id="3.40.50.10240">
    <property type="entry name" value="Thiamin pyrophosphokinase, catalytic domain"/>
    <property type="match status" value="1"/>
</dbReference>
<dbReference type="GO" id="GO:0006772">
    <property type="term" value="P:thiamine metabolic process"/>
    <property type="evidence" value="ECO:0007669"/>
    <property type="project" value="UniProtKB-UniRule"/>
</dbReference>
<evidence type="ECO:0000256" key="2">
    <source>
        <dbReference type="ARBA" id="ARBA00022741"/>
    </source>
</evidence>
<feature type="domain" description="Thiamin pyrophosphokinase thiamin-binding" evidence="6">
    <location>
        <begin position="133"/>
        <end position="197"/>
    </location>
</feature>
<dbReference type="CDD" id="cd07995">
    <property type="entry name" value="TPK"/>
    <property type="match status" value="1"/>
</dbReference>
<dbReference type="GO" id="GO:0004788">
    <property type="term" value="F:thiamine diphosphokinase activity"/>
    <property type="evidence" value="ECO:0007669"/>
    <property type="project" value="UniProtKB-UniRule"/>
</dbReference>
<name>A0AAI9T3N4_SPIME</name>
<comment type="caution">
    <text evidence="7">The sequence shown here is derived from an EMBL/GenBank/DDBJ whole genome shotgun (WGS) entry which is preliminary data.</text>
</comment>
<dbReference type="GO" id="GO:0005524">
    <property type="term" value="F:ATP binding"/>
    <property type="evidence" value="ECO:0007669"/>
    <property type="project" value="UniProtKB-KW"/>
</dbReference>
<dbReference type="RefSeq" id="WP_004027747.1">
    <property type="nucleotide sequence ID" value="NZ_AGBZ02000001.1"/>
</dbReference>
<dbReference type="GO" id="GO:0016301">
    <property type="term" value="F:kinase activity"/>
    <property type="evidence" value="ECO:0007669"/>
    <property type="project" value="UniProtKB-KW"/>
</dbReference>
<dbReference type="Proteomes" id="UP000004057">
    <property type="component" value="Unassembled WGS sequence"/>
</dbReference>
<proteinExistence type="predicted"/>
<dbReference type="Pfam" id="PF04263">
    <property type="entry name" value="TPK_catalytic"/>
    <property type="match status" value="1"/>
</dbReference>
<dbReference type="AlphaFoldDB" id="A0AAI9T3N4"/>
<evidence type="ECO:0000259" key="6">
    <source>
        <dbReference type="SMART" id="SM00983"/>
    </source>
</evidence>
<evidence type="ECO:0000256" key="4">
    <source>
        <dbReference type="ARBA" id="ARBA00022840"/>
    </source>
</evidence>
<protein>
    <recommendedName>
        <fullName evidence="5">Thiamine diphosphokinase</fullName>
        <ecNumber evidence="5">2.7.6.2</ecNumber>
    </recommendedName>
</protein>
<dbReference type="NCBIfam" id="TIGR01378">
    <property type="entry name" value="thi_PPkinase"/>
    <property type="match status" value="1"/>
</dbReference>
<organism evidence="7 8">
    <name type="scientific">Spiroplasma melliferum KC3</name>
    <dbReference type="NCBI Taxonomy" id="570509"/>
    <lineage>
        <taxon>Bacteria</taxon>
        <taxon>Bacillati</taxon>
        <taxon>Mycoplasmatota</taxon>
        <taxon>Mollicutes</taxon>
        <taxon>Entomoplasmatales</taxon>
        <taxon>Spiroplasmataceae</taxon>
        <taxon>Spiroplasma</taxon>
    </lineage>
</organism>
<dbReference type="PANTHER" id="PTHR41299">
    <property type="entry name" value="THIAMINE PYROPHOSPHOKINASE"/>
    <property type="match status" value="1"/>
</dbReference>
<evidence type="ECO:0000313" key="8">
    <source>
        <dbReference type="Proteomes" id="UP000004057"/>
    </source>
</evidence>
<dbReference type="InterPro" id="IPR007371">
    <property type="entry name" value="TPK_catalytic"/>
</dbReference>
<dbReference type="InterPro" id="IPR036759">
    <property type="entry name" value="TPK_catalytic_sf"/>
</dbReference>
<dbReference type="Pfam" id="PF04265">
    <property type="entry name" value="TPK_B1_binding"/>
    <property type="match status" value="1"/>
</dbReference>
<sequence>MKTNKVLIVCSETNLDLQQYQDYYKIGVERGALDLIKTFATFDLFCCDQDSLTTTEAKLIANKAKELLIVSQIKDHIDGELALQEALKLNPQEIIFIAQGNRFDMELSCFNFICRYNIIFMNDNTYAYLLKPGMNEVYQKSGYRYFSLFSLQSATVTISNLKYNAKQLKLVELSPNAVSNEFLASVGNIDVLAGQVVAIYSK</sequence>
<dbReference type="PANTHER" id="PTHR41299:SF1">
    <property type="entry name" value="THIAMINE PYROPHOSPHOKINASE"/>
    <property type="match status" value="1"/>
</dbReference>
<dbReference type="GO" id="GO:0009229">
    <property type="term" value="P:thiamine diphosphate biosynthetic process"/>
    <property type="evidence" value="ECO:0007669"/>
    <property type="project" value="InterPro"/>
</dbReference>
<dbReference type="InterPro" id="IPR006282">
    <property type="entry name" value="Thi_PPkinase"/>
</dbReference>
<evidence type="ECO:0000256" key="3">
    <source>
        <dbReference type="ARBA" id="ARBA00022777"/>
    </source>
</evidence>
<keyword evidence="4" id="KW-0067">ATP-binding</keyword>
<keyword evidence="2" id="KW-0547">Nucleotide-binding</keyword>
<evidence type="ECO:0000256" key="5">
    <source>
        <dbReference type="NCBIfam" id="TIGR01378"/>
    </source>
</evidence>
<dbReference type="EC" id="2.7.6.2" evidence="5"/>
<accession>A0AAI9T3N4</accession>
<evidence type="ECO:0000313" key="7">
    <source>
        <dbReference type="EMBL" id="KAI92657.1"/>
    </source>
</evidence>
<dbReference type="SMART" id="SM00983">
    <property type="entry name" value="TPK_B1_binding"/>
    <property type="match status" value="1"/>
</dbReference>
<dbReference type="SUPFAM" id="SSF63999">
    <property type="entry name" value="Thiamin pyrophosphokinase, catalytic domain"/>
    <property type="match status" value="1"/>
</dbReference>
<keyword evidence="1" id="KW-0808">Transferase</keyword>
<evidence type="ECO:0000256" key="1">
    <source>
        <dbReference type="ARBA" id="ARBA00022679"/>
    </source>
</evidence>
<dbReference type="InterPro" id="IPR053149">
    <property type="entry name" value="TPK"/>
</dbReference>
<reference evidence="7 8" key="1">
    <citation type="journal article" date="2012" name="J. Proteome Res.">
        <title>Application of Spiroplasma melliferum proteogenomic profiling for the discovery of virulence factors and pathogenicity mechanisms in host-associated spiroplasmas.</title>
        <authorList>
            <person name="Alexeev D."/>
            <person name="Kostrjukova E."/>
            <person name="Aliper A."/>
            <person name="Popenko A."/>
            <person name="Bazaleev N."/>
            <person name="Tyakht A."/>
            <person name="Selezneva O."/>
            <person name="Akopian T."/>
            <person name="Prichodko E."/>
            <person name="Kondratov I."/>
            <person name="Chukin M."/>
            <person name="Demina I."/>
            <person name="Galyamina M."/>
            <person name="Kamashev D."/>
            <person name="Vanyushkina A."/>
            <person name="Ladygina V."/>
            <person name="Levitskii S."/>
            <person name="Lazarev V."/>
            <person name="Govorun V."/>
        </authorList>
    </citation>
    <scope>NUCLEOTIDE SEQUENCE [LARGE SCALE GENOMIC DNA]</scope>
    <source>
        <strain evidence="7 8">KC3</strain>
    </source>
</reference>
<gene>
    <name evidence="7" type="ORF">SPM_001045</name>
</gene>
<dbReference type="InterPro" id="IPR007373">
    <property type="entry name" value="Thiamin_PyroPKinase_B1-bd"/>
</dbReference>